<organism evidence="1 2">
    <name type="scientific">Rhodopseudomonas palustris</name>
    <dbReference type="NCBI Taxonomy" id="1076"/>
    <lineage>
        <taxon>Bacteria</taxon>
        <taxon>Pseudomonadati</taxon>
        <taxon>Pseudomonadota</taxon>
        <taxon>Alphaproteobacteria</taxon>
        <taxon>Hyphomicrobiales</taxon>
        <taxon>Nitrobacteraceae</taxon>
        <taxon>Rhodopseudomonas</taxon>
    </lineage>
</organism>
<dbReference type="Pfam" id="PF10049">
    <property type="entry name" value="DUF2283"/>
    <property type="match status" value="1"/>
</dbReference>
<dbReference type="PANTHER" id="PTHR37029">
    <property type="entry name" value="SSR1768 PROTEIN"/>
    <property type="match status" value="1"/>
</dbReference>
<gene>
    <name evidence="1" type="ORF">HZA66_16155</name>
</gene>
<reference evidence="1" key="1">
    <citation type="submission" date="2020-07" db="EMBL/GenBank/DDBJ databases">
        <title>Huge and variable diversity of episymbiotic CPR bacteria and DPANN archaea in groundwater ecosystems.</title>
        <authorList>
            <person name="He C.Y."/>
            <person name="Keren R."/>
            <person name="Whittaker M."/>
            <person name="Farag I.F."/>
            <person name="Doudna J."/>
            <person name="Cate J.H.D."/>
            <person name="Banfield J.F."/>
        </authorList>
    </citation>
    <scope>NUCLEOTIDE SEQUENCE</scope>
    <source>
        <strain evidence="1">NC_groundwater_1818_Pr3_B-0.1um_66_35</strain>
    </source>
</reference>
<dbReference type="Proteomes" id="UP000782519">
    <property type="component" value="Unassembled WGS sequence"/>
</dbReference>
<dbReference type="PANTHER" id="PTHR37029:SF1">
    <property type="entry name" value="SSR1768 PROTEIN"/>
    <property type="match status" value="1"/>
</dbReference>
<sequence length="75" mass="8390">MKPTIKYQAEDDAAYIRLSNDRILESEEVAPNIVFDYDAEGRIVGIEILTATKLLAPGDWQNPRLPGKARFNAAE</sequence>
<protein>
    <submittedName>
        <fullName evidence="1">DUF2283 domain-containing protein</fullName>
    </submittedName>
</protein>
<evidence type="ECO:0000313" key="2">
    <source>
        <dbReference type="Proteomes" id="UP000782519"/>
    </source>
</evidence>
<accession>A0A933RZC3</accession>
<name>A0A933RZC3_RHOPL</name>
<comment type="caution">
    <text evidence="1">The sequence shown here is derived from an EMBL/GenBank/DDBJ whole genome shotgun (WGS) entry which is preliminary data.</text>
</comment>
<dbReference type="AlphaFoldDB" id="A0A933RZC3"/>
<dbReference type="InterPro" id="IPR019270">
    <property type="entry name" value="DUF2283"/>
</dbReference>
<dbReference type="EMBL" id="JACRJB010000048">
    <property type="protein sequence ID" value="MBI5130974.1"/>
    <property type="molecule type" value="Genomic_DNA"/>
</dbReference>
<proteinExistence type="predicted"/>
<evidence type="ECO:0000313" key="1">
    <source>
        <dbReference type="EMBL" id="MBI5130974.1"/>
    </source>
</evidence>